<keyword evidence="2" id="KW-0863">Zinc-finger</keyword>
<dbReference type="Gene3D" id="3.90.580.10">
    <property type="entry name" value="Zinc finger, CHC2-type domain"/>
    <property type="match status" value="1"/>
</dbReference>
<dbReference type="Gene3D" id="3.40.1360.10">
    <property type="match status" value="1"/>
</dbReference>
<keyword evidence="5" id="KW-0808">Transferase</keyword>
<dbReference type="PANTHER" id="PTHR30313:SF2">
    <property type="entry name" value="DNA PRIMASE"/>
    <property type="match status" value="1"/>
</dbReference>
<evidence type="ECO:0000259" key="4">
    <source>
        <dbReference type="Pfam" id="PF01807"/>
    </source>
</evidence>
<dbReference type="GO" id="GO:0008270">
    <property type="term" value="F:zinc ion binding"/>
    <property type="evidence" value="ECO:0007669"/>
    <property type="project" value="UniProtKB-KW"/>
</dbReference>
<evidence type="ECO:0000313" key="5">
    <source>
        <dbReference type="EMBL" id="CEN32466.1"/>
    </source>
</evidence>
<evidence type="ECO:0000313" key="6">
    <source>
        <dbReference type="Proteomes" id="UP000038055"/>
    </source>
</evidence>
<dbReference type="GO" id="GO:0003677">
    <property type="term" value="F:DNA binding"/>
    <property type="evidence" value="ECO:0007669"/>
    <property type="project" value="InterPro"/>
</dbReference>
<dbReference type="AlphaFoldDB" id="A0A0B7GYP3"/>
<organism evidence="5 6">
    <name type="scientific">Capnocytophaga cynodegmi</name>
    <dbReference type="NCBI Taxonomy" id="28189"/>
    <lineage>
        <taxon>Bacteria</taxon>
        <taxon>Pseudomonadati</taxon>
        <taxon>Bacteroidota</taxon>
        <taxon>Flavobacteriia</taxon>
        <taxon>Flavobacteriales</taxon>
        <taxon>Flavobacteriaceae</taxon>
        <taxon>Capnocytophaga</taxon>
    </lineage>
</organism>
<dbReference type="InterPro" id="IPR036977">
    <property type="entry name" value="DNA_primase_Znf_CHC2"/>
</dbReference>
<reference evidence="6" key="1">
    <citation type="submission" date="2015-01" db="EMBL/GenBank/DDBJ databases">
        <authorList>
            <person name="MANFREDI Pablo"/>
        </authorList>
    </citation>
    <scope>NUCLEOTIDE SEQUENCE [LARGE SCALE GENOMIC DNA]</scope>
    <source>
        <strain evidence="6">Ccyn2B</strain>
    </source>
</reference>
<keyword evidence="6" id="KW-1185">Reference proteome</keyword>
<dbReference type="GO" id="GO:0005737">
    <property type="term" value="C:cytoplasm"/>
    <property type="evidence" value="ECO:0007669"/>
    <property type="project" value="TreeGrafter"/>
</dbReference>
<protein>
    <submittedName>
        <fullName evidence="5">DNA primase</fullName>
        <ecNumber evidence="5">2.7.7.-</ecNumber>
    </submittedName>
</protein>
<proteinExistence type="predicted"/>
<accession>A0A0B7GYP3</accession>
<dbReference type="EC" id="2.7.7.-" evidence="5"/>
<keyword evidence="3" id="KW-0862">Zinc</keyword>
<dbReference type="PANTHER" id="PTHR30313">
    <property type="entry name" value="DNA PRIMASE"/>
    <property type="match status" value="1"/>
</dbReference>
<keyword evidence="5" id="KW-0548">Nucleotidyltransferase</keyword>
<sequence length="296" mass="34243">MMNIEHIKSLSLKDYLANKGHYPVKEYTTYGMYRSPFREESSPSFKVDYRASLWYDFGSGEGGSIIDLVMKLHGCTLSQAIGLLEDRVEISPLMQNDFDRQVESREKMKIIEAVSLHHPNLLRYLQDRKIDWSVAKRYCREIHYQVKGRTYYAIGMPNDLGGYAIRNLYFKGCLPPSSISSFDRNTDTINLFEGFMDYLSFCTLYPDRNAESAVVLNSVKNLQKAHPLLSKYAVVNAYLDNDAAGKKTLEVLWRMNLRINDCSILYEGHKDLNDFLCRKNQELISPPRMKSRGLKR</sequence>
<dbReference type="Pfam" id="PF01807">
    <property type="entry name" value="Zn_ribbon_DnaG"/>
    <property type="match status" value="1"/>
</dbReference>
<dbReference type="InterPro" id="IPR050219">
    <property type="entry name" value="DnaG_primase"/>
</dbReference>
<evidence type="ECO:0000256" key="3">
    <source>
        <dbReference type="ARBA" id="ARBA00022833"/>
    </source>
</evidence>
<dbReference type="EMBL" id="CDOD01000002">
    <property type="protein sequence ID" value="CEN32466.1"/>
    <property type="molecule type" value="Genomic_DNA"/>
</dbReference>
<dbReference type="GO" id="GO:0006269">
    <property type="term" value="P:DNA replication, synthesis of primer"/>
    <property type="evidence" value="ECO:0007669"/>
    <property type="project" value="TreeGrafter"/>
</dbReference>
<dbReference type="GO" id="GO:0003899">
    <property type="term" value="F:DNA-directed RNA polymerase activity"/>
    <property type="evidence" value="ECO:0007669"/>
    <property type="project" value="InterPro"/>
</dbReference>
<dbReference type="Pfam" id="PF13155">
    <property type="entry name" value="Toprim_2"/>
    <property type="match status" value="1"/>
</dbReference>
<feature type="domain" description="Zinc finger CHC2-type" evidence="4">
    <location>
        <begin position="35"/>
        <end position="91"/>
    </location>
</feature>
<dbReference type="InterPro" id="IPR002694">
    <property type="entry name" value="Znf_CHC2"/>
</dbReference>
<evidence type="ECO:0000256" key="1">
    <source>
        <dbReference type="ARBA" id="ARBA00022723"/>
    </source>
</evidence>
<gene>
    <name evidence="5" type="ORF">CCYN2B_100046</name>
</gene>
<keyword evidence="1" id="KW-0479">Metal-binding</keyword>
<name>A0A0B7GYP3_9FLAO</name>
<dbReference type="SUPFAM" id="SSF57783">
    <property type="entry name" value="Zinc beta-ribbon"/>
    <property type="match status" value="1"/>
</dbReference>
<dbReference type="Proteomes" id="UP000038055">
    <property type="component" value="Unassembled WGS sequence"/>
</dbReference>
<evidence type="ECO:0000256" key="2">
    <source>
        <dbReference type="ARBA" id="ARBA00022771"/>
    </source>
</evidence>